<organism evidence="2 3">
    <name type="scientific">Colletotrichum salicis</name>
    <dbReference type="NCBI Taxonomy" id="1209931"/>
    <lineage>
        <taxon>Eukaryota</taxon>
        <taxon>Fungi</taxon>
        <taxon>Dikarya</taxon>
        <taxon>Ascomycota</taxon>
        <taxon>Pezizomycotina</taxon>
        <taxon>Sordariomycetes</taxon>
        <taxon>Hypocreomycetidae</taxon>
        <taxon>Glomerellales</taxon>
        <taxon>Glomerellaceae</taxon>
        <taxon>Colletotrichum</taxon>
        <taxon>Colletotrichum acutatum species complex</taxon>
    </lineage>
</organism>
<evidence type="ECO:0000313" key="2">
    <source>
        <dbReference type="EMBL" id="KXH30655.1"/>
    </source>
</evidence>
<keyword evidence="3" id="KW-1185">Reference proteome</keyword>
<gene>
    <name evidence="2" type="ORF">CSAL01_10640</name>
</gene>
<sequence length="316" mass="35265">MLLLRTAQPKDTRHQTPGLDTPSHHIASLRQGRAGVPCPSVRATRKEGSGAAVKTGQWQSQARLCNTYRPSLDPAVKRQTDILTQPSDTGSRSRQDDDCPHQSGQHQRQHQQPAALTTISRSSPKAALEHRPCDERPAVATTMLQCGLRVPLLILLHIATYAMEIRSNVLYRTPHRPHRTYSTSSTRAIPYETETKESNLLNTPFPSQLGICRECVPRVPAEPLPLSLCLVQPICTPYGLMGYSSTTIPTNTSLSLFQESPLQDCETATLRRAPKRYSHSPSFALLPLPHPRQCLREIDSEQTYAYRDLRPDVGRK</sequence>
<accession>A0A135S406</accession>
<feature type="compositionally biased region" description="Basic and acidic residues" evidence="1">
    <location>
        <begin position="91"/>
        <end position="100"/>
    </location>
</feature>
<protein>
    <submittedName>
        <fullName evidence="2">Uncharacterized protein</fullName>
    </submittedName>
</protein>
<proteinExistence type="predicted"/>
<dbReference type="OrthoDB" id="10579812at2759"/>
<dbReference type="AlphaFoldDB" id="A0A135S406"/>
<evidence type="ECO:0000313" key="3">
    <source>
        <dbReference type="Proteomes" id="UP000070121"/>
    </source>
</evidence>
<feature type="region of interest" description="Disordered" evidence="1">
    <location>
        <begin position="1"/>
        <end position="56"/>
    </location>
</feature>
<feature type="region of interest" description="Disordered" evidence="1">
    <location>
        <begin position="75"/>
        <end position="133"/>
    </location>
</feature>
<reference evidence="2 3" key="1">
    <citation type="submission" date="2014-02" db="EMBL/GenBank/DDBJ databases">
        <title>The genome sequence of Colletotrichum salicis CBS 607.94.</title>
        <authorList>
            <person name="Baroncelli R."/>
            <person name="Thon M.R."/>
        </authorList>
    </citation>
    <scope>NUCLEOTIDE SEQUENCE [LARGE SCALE GENOMIC DNA]</scope>
    <source>
        <strain evidence="2 3">CBS 607.94</strain>
    </source>
</reference>
<evidence type="ECO:0000256" key="1">
    <source>
        <dbReference type="SAM" id="MobiDB-lite"/>
    </source>
</evidence>
<name>A0A135S406_9PEZI</name>
<feature type="compositionally biased region" description="Polar residues" evidence="1">
    <location>
        <begin position="114"/>
        <end position="123"/>
    </location>
</feature>
<feature type="compositionally biased region" description="Polar residues" evidence="1">
    <location>
        <begin position="81"/>
        <end position="90"/>
    </location>
</feature>
<comment type="caution">
    <text evidence="2">The sequence shown here is derived from an EMBL/GenBank/DDBJ whole genome shotgun (WGS) entry which is preliminary data.</text>
</comment>
<feature type="compositionally biased region" description="Low complexity" evidence="1">
    <location>
        <begin position="101"/>
        <end position="112"/>
    </location>
</feature>
<dbReference type="EMBL" id="JFFI01002545">
    <property type="protein sequence ID" value="KXH30655.1"/>
    <property type="molecule type" value="Genomic_DNA"/>
</dbReference>
<dbReference type="Proteomes" id="UP000070121">
    <property type="component" value="Unassembled WGS sequence"/>
</dbReference>